<dbReference type="EMBL" id="JACXYY010000004">
    <property type="protein sequence ID" value="MBD3915432.1"/>
    <property type="molecule type" value="Genomic_DNA"/>
</dbReference>
<dbReference type="Proteomes" id="UP000649289">
    <property type="component" value="Unassembled WGS sequence"/>
</dbReference>
<gene>
    <name evidence="3" type="ORF">IEZ25_12475</name>
</gene>
<dbReference type="GO" id="GO:0016740">
    <property type="term" value="F:transferase activity"/>
    <property type="evidence" value="ECO:0007669"/>
    <property type="project" value="UniProtKB-KW"/>
</dbReference>
<protein>
    <submittedName>
        <fullName evidence="3">4'-phosphopantetheinyl transferase superfamily protein</fullName>
    </submittedName>
</protein>
<sequence length="170" mass="17692">MIAAHAAPGVAVRLAPAGTPPYDLLRELGAGRITRRPGRPPQAEHGHVSVSRTDGLVAVAIGDRPVGVDVERVRPLPDLDQLVRDHLGAADAANVRGAEDPTRAFHVVWTRLEAMLKAEGVGIADGLDPSAVVRARWRVTSLDAGPDHCAALASPGTTMPGAFAASRAEC</sequence>
<dbReference type="RefSeq" id="WP_191199735.1">
    <property type="nucleotide sequence ID" value="NZ_BAAAPA010000005.1"/>
</dbReference>
<name>A0ABR8MH79_9ACTN</name>
<dbReference type="InterPro" id="IPR037143">
    <property type="entry name" value="4-PPantetheinyl_Trfase_dom_sf"/>
</dbReference>
<dbReference type="InterPro" id="IPR008278">
    <property type="entry name" value="4-PPantetheinyl_Trfase_dom"/>
</dbReference>
<evidence type="ECO:0000256" key="1">
    <source>
        <dbReference type="ARBA" id="ARBA00022679"/>
    </source>
</evidence>
<proteinExistence type="predicted"/>
<comment type="caution">
    <text evidence="3">The sequence shown here is derived from an EMBL/GenBank/DDBJ whole genome shotgun (WGS) entry which is preliminary data.</text>
</comment>
<feature type="domain" description="4'-phosphopantetheinyl transferase" evidence="2">
    <location>
        <begin position="65"/>
        <end position="132"/>
    </location>
</feature>
<keyword evidence="1 3" id="KW-0808">Transferase</keyword>
<dbReference type="Pfam" id="PF01648">
    <property type="entry name" value="ACPS"/>
    <property type="match status" value="1"/>
</dbReference>
<dbReference type="Gene3D" id="3.90.470.20">
    <property type="entry name" value="4'-phosphopantetheinyl transferase domain"/>
    <property type="match status" value="2"/>
</dbReference>
<evidence type="ECO:0000259" key="2">
    <source>
        <dbReference type="Pfam" id="PF01648"/>
    </source>
</evidence>
<accession>A0ABR8MH79</accession>
<keyword evidence="4" id="KW-1185">Reference proteome</keyword>
<organism evidence="3 4">
    <name type="scientific">Nocardioides hwasunensis</name>
    <dbReference type="NCBI Taxonomy" id="397258"/>
    <lineage>
        <taxon>Bacteria</taxon>
        <taxon>Bacillati</taxon>
        <taxon>Actinomycetota</taxon>
        <taxon>Actinomycetes</taxon>
        <taxon>Propionibacteriales</taxon>
        <taxon>Nocardioidaceae</taxon>
        <taxon>Nocardioides</taxon>
    </lineage>
</organism>
<evidence type="ECO:0000313" key="4">
    <source>
        <dbReference type="Proteomes" id="UP000649289"/>
    </source>
</evidence>
<dbReference type="SUPFAM" id="SSF56214">
    <property type="entry name" value="4'-phosphopantetheinyl transferase"/>
    <property type="match status" value="1"/>
</dbReference>
<evidence type="ECO:0000313" key="3">
    <source>
        <dbReference type="EMBL" id="MBD3915432.1"/>
    </source>
</evidence>
<reference evidence="3 4" key="1">
    <citation type="submission" date="2020-09" db="EMBL/GenBank/DDBJ databases">
        <title>novel species in genus Nocardioides.</title>
        <authorList>
            <person name="Zhang G."/>
        </authorList>
    </citation>
    <scope>NUCLEOTIDE SEQUENCE [LARGE SCALE GENOMIC DNA]</scope>
    <source>
        <strain evidence="3 4">19197</strain>
    </source>
</reference>